<dbReference type="SMART" id="SM00986">
    <property type="entry name" value="UDG"/>
    <property type="match status" value="1"/>
</dbReference>
<gene>
    <name evidence="2" type="ORF">H8S07_10730</name>
</gene>
<dbReference type="Pfam" id="PF03167">
    <property type="entry name" value="UDG"/>
    <property type="match status" value="1"/>
</dbReference>
<name>A0ABR7EWK5_9FIRM</name>
<comment type="caution">
    <text evidence="2">The sequence shown here is derived from an EMBL/GenBank/DDBJ whole genome shotgun (WGS) entry which is preliminary data.</text>
</comment>
<dbReference type="EC" id="3.2.2.15" evidence="2"/>
<reference evidence="2 3" key="1">
    <citation type="submission" date="2020-08" db="EMBL/GenBank/DDBJ databases">
        <title>Genome public.</title>
        <authorList>
            <person name="Liu C."/>
            <person name="Sun Q."/>
        </authorList>
    </citation>
    <scope>NUCLEOTIDE SEQUENCE [LARGE SCALE GENOMIC DNA]</scope>
    <source>
        <strain evidence="2 3">NSJ-36</strain>
    </source>
</reference>
<keyword evidence="2" id="KW-0378">Hydrolase</keyword>
<dbReference type="Gene3D" id="3.40.470.10">
    <property type="entry name" value="Uracil-DNA glycosylase-like domain"/>
    <property type="match status" value="1"/>
</dbReference>
<dbReference type="RefSeq" id="WP_118287935.1">
    <property type="nucleotide sequence ID" value="NZ_JACOOY010000014.1"/>
</dbReference>
<dbReference type="NCBIfam" id="TIGR04274">
    <property type="entry name" value="hypoxanDNAglyco"/>
    <property type="match status" value="1"/>
</dbReference>
<dbReference type="InterPro" id="IPR005122">
    <property type="entry name" value="Uracil-DNA_glycosylase-like"/>
</dbReference>
<evidence type="ECO:0000313" key="3">
    <source>
        <dbReference type="Proteomes" id="UP000647235"/>
    </source>
</evidence>
<dbReference type="InterPro" id="IPR036895">
    <property type="entry name" value="Uracil-DNA_glycosylase-like_sf"/>
</dbReference>
<keyword evidence="2" id="KW-0326">Glycosidase</keyword>
<accession>A0ABR7EWK5</accession>
<dbReference type="Proteomes" id="UP000647235">
    <property type="component" value="Unassembled WGS sequence"/>
</dbReference>
<sequence length="188" mass="21527">MAAKKETEYITHAFEPVFDSHSKILMLGTMPSPKSRENGFYYGHPRNRFWKVIADVCKEPIPETIEEKKALALKHGIAIWDVLAGCEIHGADDASIKNPTPNDMHRILDYAPIEQIYATGTKAAQLYRRYCEAQTGMEIIQLPSTSPANCRTSYEQLYEAYAGIRLYLRSDIHDKRRKSQPFNSIFKK</sequence>
<proteinExistence type="predicted"/>
<organism evidence="2 3">
    <name type="scientific">Dorea hominis</name>
    <dbReference type="NCBI Taxonomy" id="2763040"/>
    <lineage>
        <taxon>Bacteria</taxon>
        <taxon>Bacillati</taxon>
        <taxon>Bacillota</taxon>
        <taxon>Clostridia</taxon>
        <taxon>Lachnospirales</taxon>
        <taxon>Lachnospiraceae</taxon>
        <taxon>Dorea</taxon>
    </lineage>
</organism>
<evidence type="ECO:0000313" key="2">
    <source>
        <dbReference type="EMBL" id="MBC5665731.1"/>
    </source>
</evidence>
<dbReference type="GO" id="GO:0033958">
    <property type="term" value="F:DNA-deoxyinosine glycosylase activity"/>
    <property type="evidence" value="ECO:0007669"/>
    <property type="project" value="UniProtKB-EC"/>
</dbReference>
<dbReference type="SUPFAM" id="SSF52141">
    <property type="entry name" value="Uracil-DNA glycosylase-like"/>
    <property type="match status" value="1"/>
</dbReference>
<dbReference type="InterPro" id="IPR026353">
    <property type="entry name" value="Hypoxan-DNA_Glyclase"/>
</dbReference>
<protein>
    <submittedName>
        <fullName evidence="2">DNA-deoxyinosine glycosylase</fullName>
        <ecNumber evidence="2">3.2.2.15</ecNumber>
    </submittedName>
</protein>
<dbReference type="SMART" id="SM00987">
    <property type="entry name" value="UreE_C"/>
    <property type="match status" value="1"/>
</dbReference>
<feature type="domain" description="Uracil-DNA glycosylase-like" evidence="1">
    <location>
        <begin position="15"/>
        <end position="165"/>
    </location>
</feature>
<keyword evidence="3" id="KW-1185">Reference proteome</keyword>
<dbReference type="EMBL" id="JACOOY010000014">
    <property type="protein sequence ID" value="MBC5665731.1"/>
    <property type="molecule type" value="Genomic_DNA"/>
</dbReference>
<evidence type="ECO:0000259" key="1">
    <source>
        <dbReference type="SMART" id="SM00986"/>
    </source>
</evidence>
<dbReference type="CDD" id="cd10032">
    <property type="entry name" value="UDG-F6_HDG"/>
    <property type="match status" value="1"/>
</dbReference>